<proteinExistence type="predicted"/>
<protein>
    <submittedName>
        <fullName evidence="5">Transcriptional regulator, LuxR family</fullName>
    </submittedName>
</protein>
<dbReference type="STRING" id="443218.AS9A_2045"/>
<dbReference type="PANTHER" id="PTHR44688">
    <property type="entry name" value="DNA-BINDING TRANSCRIPTIONAL ACTIVATOR DEVR_DOSR"/>
    <property type="match status" value="1"/>
</dbReference>
<dbReference type="PANTHER" id="PTHR44688:SF16">
    <property type="entry name" value="DNA-BINDING TRANSCRIPTIONAL ACTIVATOR DEVR_DOSR"/>
    <property type="match status" value="1"/>
</dbReference>
<keyword evidence="1" id="KW-0805">Transcription regulation</keyword>
<dbReference type="Pfam" id="PF00196">
    <property type="entry name" value="GerE"/>
    <property type="match status" value="1"/>
</dbReference>
<keyword evidence="3" id="KW-0804">Transcription</keyword>
<dbReference type="Gene3D" id="3.30.450.40">
    <property type="match status" value="1"/>
</dbReference>
<gene>
    <name evidence="5" type="ordered locus">AS9A_2045</name>
</gene>
<accession>F6EP28</accession>
<dbReference type="SUPFAM" id="SSF46894">
    <property type="entry name" value="C-terminal effector domain of the bipartite response regulators"/>
    <property type="match status" value="1"/>
</dbReference>
<name>F6EP28_HOYSD</name>
<feature type="domain" description="HTH luxR-type" evidence="4">
    <location>
        <begin position="283"/>
        <end position="348"/>
    </location>
</feature>
<dbReference type="InterPro" id="IPR000792">
    <property type="entry name" value="Tscrpt_reg_LuxR_C"/>
</dbReference>
<evidence type="ECO:0000256" key="3">
    <source>
        <dbReference type="ARBA" id="ARBA00023163"/>
    </source>
</evidence>
<dbReference type="EMBL" id="CP002786">
    <property type="protein sequence ID" value="AEF40494.1"/>
    <property type="molecule type" value="Genomic_DNA"/>
</dbReference>
<dbReference type="InterPro" id="IPR029016">
    <property type="entry name" value="GAF-like_dom_sf"/>
</dbReference>
<dbReference type="CDD" id="cd06170">
    <property type="entry name" value="LuxR_C_like"/>
    <property type="match status" value="1"/>
</dbReference>
<dbReference type="HOGENOM" id="CLU_081562_0_0_11"/>
<dbReference type="eggNOG" id="COG2197">
    <property type="taxonomic scope" value="Bacteria"/>
</dbReference>
<dbReference type="PROSITE" id="PS50043">
    <property type="entry name" value="HTH_LUXR_2"/>
    <property type="match status" value="1"/>
</dbReference>
<dbReference type="PRINTS" id="PR00038">
    <property type="entry name" value="HTHLUXR"/>
</dbReference>
<dbReference type="PROSITE" id="PS00622">
    <property type="entry name" value="HTH_LUXR_1"/>
    <property type="match status" value="1"/>
</dbReference>
<dbReference type="KEGG" id="asd:AS9A_2045"/>
<evidence type="ECO:0000313" key="5">
    <source>
        <dbReference type="EMBL" id="AEF40494.1"/>
    </source>
</evidence>
<keyword evidence="6" id="KW-1185">Reference proteome</keyword>
<dbReference type="SUPFAM" id="SSF55781">
    <property type="entry name" value="GAF domain-like"/>
    <property type="match status" value="1"/>
</dbReference>
<dbReference type="InterPro" id="IPR036388">
    <property type="entry name" value="WH-like_DNA-bd_sf"/>
</dbReference>
<dbReference type="GO" id="GO:0006355">
    <property type="term" value="P:regulation of DNA-templated transcription"/>
    <property type="evidence" value="ECO:0007669"/>
    <property type="project" value="InterPro"/>
</dbReference>
<dbReference type="Proteomes" id="UP000009235">
    <property type="component" value="Chromosome"/>
</dbReference>
<reference evidence="5 6" key="1">
    <citation type="journal article" date="2011" name="J. Bacteriol.">
        <title>Complete genome sequence of Amycolicicoccus subflavus DQS3-9A1T, an actinomycete isolated from crude oil-polluted soil.</title>
        <authorList>
            <person name="Cai M."/>
            <person name="Chen W.M."/>
            <person name="Nie Y."/>
            <person name="Chi C.Q."/>
            <person name="Wang Y.N."/>
            <person name="Tang Y.Q."/>
            <person name="Li G.Y."/>
            <person name="Wu X.L."/>
        </authorList>
    </citation>
    <scope>NUCLEOTIDE SEQUENCE [LARGE SCALE GENOMIC DNA]</scope>
    <source>
        <strain evidence="6">DSM 45089 / DQS3-9A1</strain>
    </source>
</reference>
<sequence>MPGTALMRQTWEVPWLGSPGPTGCSRTVAELWDDDMRCITLKIICDAVRSRVPKKVRGTGESMEASVHDAMRSALRRVKADTQLPVVFSGDYTGKTLTLNRFIGMRTDGLRNLSVESGAGLGGRCAVTGRPLVVTDYTSSDNISREYVNNVRLEGLRGMLAVPVVVNKVVRAVLYGAVREATNFGDSVRGALLTSAKELGDELRVREEVARRAEQAEFMRADLKAEMAGTDRETLRLLHSELRAIAAQIPDPELRERLTRAGSALVAVGQQDAPAPASTTKPTLLQVPTLAPREIDVLSQVALGCTNAEIASQLALSAETVKAYLRSAATKLGTRTRMESVTRARLLGYLP</sequence>
<organism evidence="5 6">
    <name type="scientific">Hoyosella subflava (strain DSM 45089 / JCM 17490 / NBRC 109087 / DQS3-9A1)</name>
    <name type="common">Amycolicicoccus subflavus</name>
    <dbReference type="NCBI Taxonomy" id="443218"/>
    <lineage>
        <taxon>Bacteria</taxon>
        <taxon>Bacillati</taxon>
        <taxon>Actinomycetota</taxon>
        <taxon>Actinomycetes</taxon>
        <taxon>Mycobacteriales</taxon>
        <taxon>Hoyosellaceae</taxon>
        <taxon>Hoyosella</taxon>
    </lineage>
</organism>
<evidence type="ECO:0000256" key="1">
    <source>
        <dbReference type="ARBA" id="ARBA00023015"/>
    </source>
</evidence>
<dbReference type="InterPro" id="IPR016032">
    <property type="entry name" value="Sig_transdc_resp-reg_C-effctor"/>
</dbReference>
<keyword evidence="2" id="KW-0238">DNA-binding</keyword>
<evidence type="ECO:0000313" key="6">
    <source>
        <dbReference type="Proteomes" id="UP000009235"/>
    </source>
</evidence>
<dbReference type="AlphaFoldDB" id="F6EP28"/>
<dbReference type="SMART" id="SM00421">
    <property type="entry name" value="HTH_LUXR"/>
    <property type="match status" value="1"/>
</dbReference>
<dbReference type="Gene3D" id="1.10.10.10">
    <property type="entry name" value="Winged helix-like DNA-binding domain superfamily/Winged helix DNA-binding domain"/>
    <property type="match status" value="1"/>
</dbReference>
<dbReference type="GO" id="GO:0003677">
    <property type="term" value="F:DNA binding"/>
    <property type="evidence" value="ECO:0007669"/>
    <property type="project" value="UniProtKB-KW"/>
</dbReference>
<evidence type="ECO:0000259" key="4">
    <source>
        <dbReference type="PROSITE" id="PS50043"/>
    </source>
</evidence>
<evidence type="ECO:0000256" key="2">
    <source>
        <dbReference type="ARBA" id="ARBA00023125"/>
    </source>
</evidence>